<dbReference type="STRING" id="1618747.UW02_C0021G0023"/>
<comment type="caution">
    <text evidence="1">The sequence shown here is derived from an EMBL/GenBank/DDBJ whole genome shotgun (WGS) entry which is preliminary data.</text>
</comment>
<gene>
    <name evidence="1" type="ORF">UW02_C0021G0023</name>
</gene>
<dbReference type="AlphaFoldDB" id="A0A0G1F931"/>
<evidence type="ECO:0000313" key="2">
    <source>
        <dbReference type="Proteomes" id="UP000034751"/>
    </source>
</evidence>
<protein>
    <submittedName>
        <fullName evidence="1">Uncharacterized protein</fullName>
    </submittedName>
</protein>
<evidence type="ECO:0000313" key="1">
    <source>
        <dbReference type="EMBL" id="KKT18825.1"/>
    </source>
</evidence>
<accession>A0A0G1F931</accession>
<name>A0A0G1F931_9BACT</name>
<organism evidence="1 2">
    <name type="scientific">Candidatus Nomurabacteria bacterium GW2011_GWB1_43_7</name>
    <dbReference type="NCBI Taxonomy" id="1618747"/>
    <lineage>
        <taxon>Bacteria</taxon>
        <taxon>Candidatus Nomuraibacteriota</taxon>
    </lineage>
</organism>
<dbReference type="EMBL" id="LCGS01000021">
    <property type="protein sequence ID" value="KKT18825.1"/>
    <property type="molecule type" value="Genomic_DNA"/>
</dbReference>
<reference evidence="1 2" key="1">
    <citation type="journal article" date="2015" name="Nature">
        <title>rRNA introns, odd ribosomes, and small enigmatic genomes across a large radiation of phyla.</title>
        <authorList>
            <person name="Brown C.T."/>
            <person name="Hug L.A."/>
            <person name="Thomas B.C."/>
            <person name="Sharon I."/>
            <person name="Castelle C.J."/>
            <person name="Singh A."/>
            <person name="Wilkins M.J."/>
            <person name="Williams K.H."/>
            <person name="Banfield J.F."/>
        </authorList>
    </citation>
    <scope>NUCLEOTIDE SEQUENCE [LARGE SCALE GENOMIC DNA]</scope>
</reference>
<proteinExistence type="predicted"/>
<dbReference type="Proteomes" id="UP000034751">
    <property type="component" value="Unassembled WGS sequence"/>
</dbReference>
<sequence length="72" mass="8020">MLKDGVLVCDKCDRPIWPGQLRSIFKGEHYHVGPKDGPFGEKSCEEMHHEDLLAKESGDVAIEFTKMAASTC</sequence>